<sequence length="308" mass="33815">MSRVEQRANNFYLDNQSLIIITNLHSKMNYSEITKSDKRFPKKLREIPDCPQKLYCIGNVDLFSKPIIAIVGSRKASEYGKIITKKFASYLASNGYVIASGLAIGIDAQAHKSALSVEGYTIAVLGTGIDEIYPASNKSLADEILKKKGLIVSEFSPKTPFAKYNFPLRNRIIAGLSQAVIISEAAEESGSLITAKLACEYGREVFGVPQNITNFNSHGVNDLIKGGANVLSSEGDLEEFFGAKGENKKIASLSLEEREVFELITVEAMDFEQISKKSKLSADKLSAALVYLELKGLARCQSNVYFRC</sequence>
<dbReference type="Pfam" id="PF17782">
    <property type="entry name" value="WHD_DprA"/>
    <property type="match status" value="1"/>
</dbReference>
<dbReference type="InterPro" id="IPR003488">
    <property type="entry name" value="DprA"/>
</dbReference>
<dbReference type="Gene3D" id="3.40.50.450">
    <property type="match status" value="1"/>
</dbReference>
<feature type="domain" description="Smf/DprA SLOG" evidence="2">
    <location>
        <begin position="33"/>
        <end position="240"/>
    </location>
</feature>
<dbReference type="Proteomes" id="UP000228596">
    <property type="component" value="Unassembled WGS sequence"/>
</dbReference>
<dbReference type="InterPro" id="IPR057666">
    <property type="entry name" value="DrpA_SLOG"/>
</dbReference>
<proteinExistence type="inferred from homology"/>
<gene>
    <name evidence="4" type="primary">dprA</name>
    <name evidence="4" type="ORF">COT77_00885</name>
</gene>
<dbReference type="AlphaFoldDB" id="A0A2M6WXR1"/>
<dbReference type="PANTHER" id="PTHR43022">
    <property type="entry name" value="PROTEIN SMF"/>
    <property type="match status" value="1"/>
</dbReference>
<reference evidence="5" key="1">
    <citation type="submission" date="2017-09" db="EMBL/GenBank/DDBJ databases">
        <title>Depth-based differentiation of microbial function through sediment-hosted aquifers and enrichment of novel symbionts in the deep terrestrial subsurface.</title>
        <authorList>
            <person name="Probst A.J."/>
            <person name="Ladd B."/>
            <person name="Jarett J.K."/>
            <person name="Geller-Mcgrath D.E."/>
            <person name="Sieber C.M.K."/>
            <person name="Emerson J.B."/>
            <person name="Anantharaman K."/>
            <person name="Thomas B.C."/>
            <person name="Malmstrom R."/>
            <person name="Stieglmeier M."/>
            <person name="Klingl A."/>
            <person name="Woyke T."/>
            <person name="Ryan C.M."/>
            <person name="Banfield J.F."/>
        </authorList>
    </citation>
    <scope>NUCLEOTIDE SEQUENCE [LARGE SCALE GENOMIC DNA]</scope>
</reference>
<dbReference type="Gene3D" id="1.10.10.10">
    <property type="entry name" value="Winged helix-like DNA-binding domain superfamily/Winged helix DNA-binding domain"/>
    <property type="match status" value="1"/>
</dbReference>
<dbReference type="SUPFAM" id="SSF102405">
    <property type="entry name" value="MCP/YpsA-like"/>
    <property type="match status" value="1"/>
</dbReference>
<dbReference type="EMBL" id="PEZV01000005">
    <property type="protein sequence ID" value="PIT97572.1"/>
    <property type="molecule type" value="Genomic_DNA"/>
</dbReference>
<evidence type="ECO:0000256" key="1">
    <source>
        <dbReference type="ARBA" id="ARBA00006525"/>
    </source>
</evidence>
<dbReference type="GO" id="GO:0009294">
    <property type="term" value="P:DNA-mediated transformation"/>
    <property type="evidence" value="ECO:0007669"/>
    <property type="project" value="InterPro"/>
</dbReference>
<comment type="similarity">
    <text evidence="1">Belongs to the DprA/Smf family.</text>
</comment>
<evidence type="ECO:0000313" key="5">
    <source>
        <dbReference type="Proteomes" id="UP000228596"/>
    </source>
</evidence>
<dbReference type="NCBIfam" id="TIGR00732">
    <property type="entry name" value="dprA"/>
    <property type="match status" value="1"/>
</dbReference>
<dbReference type="InterPro" id="IPR036388">
    <property type="entry name" value="WH-like_DNA-bd_sf"/>
</dbReference>
<protein>
    <submittedName>
        <fullName evidence="4">DNA-protecting protein DprA</fullName>
    </submittedName>
</protein>
<evidence type="ECO:0000259" key="2">
    <source>
        <dbReference type="Pfam" id="PF02481"/>
    </source>
</evidence>
<name>A0A2M6WXR1_9BACT</name>
<dbReference type="Pfam" id="PF02481">
    <property type="entry name" value="DNA_processg_A"/>
    <property type="match status" value="1"/>
</dbReference>
<dbReference type="PANTHER" id="PTHR43022:SF1">
    <property type="entry name" value="PROTEIN SMF"/>
    <property type="match status" value="1"/>
</dbReference>
<evidence type="ECO:0000313" key="4">
    <source>
        <dbReference type="EMBL" id="PIT97572.1"/>
    </source>
</evidence>
<organism evidence="4 5">
    <name type="scientific">Candidatus Berkelbacteria bacterium CG10_big_fil_rev_8_21_14_0_10_41_12</name>
    <dbReference type="NCBI Taxonomy" id="1974513"/>
    <lineage>
        <taxon>Bacteria</taxon>
        <taxon>Candidatus Berkelbacteria</taxon>
    </lineage>
</organism>
<dbReference type="InterPro" id="IPR041614">
    <property type="entry name" value="DprA_WH"/>
</dbReference>
<evidence type="ECO:0000259" key="3">
    <source>
        <dbReference type="Pfam" id="PF17782"/>
    </source>
</evidence>
<accession>A0A2M6WXR1</accession>
<comment type="caution">
    <text evidence="4">The sequence shown here is derived from an EMBL/GenBank/DDBJ whole genome shotgun (WGS) entry which is preliminary data.</text>
</comment>
<feature type="domain" description="DprA winged helix" evidence="3">
    <location>
        <begin position="250"/>
        <end position="299"/>
    </location>
</feature>